<dbReference type="Proteomes" id="UP000006316">
    <property type="component" value="Unassembled WGS sequence"/>
</dbReference>
<dbReference type="InterPro" id="IPR050624">
    <property type="entry name" value="HTH-type_Tx_Regulator"/>
</dbReference>
<keyword evidence="6" id="KW-1185">Reference proteome</keyword>
<dbReference type="InterPro" id="IPR036271">
    <property type="entry name" value="Tet_transcr_reg_TetR-rel_C_sf"/>
</dbReference>
<organism evidence="5 6">
    <name type="scientific">Neobacillus bataviensis LMG 21833</name>
    <dbReference type="NCBI Taxonomy" id="1117379"/>
    <lineage>
        <taxon>Bacteria</taxon>
        <taxon>Bacillati</taxon>
        <taxon>Bacillota</taxon>
        <taxon>Bacilli</taxon>
        <taxon>Bacillales</taxon>
        <taxon>Bacillaceae</taxon>
        <taxon>Neobacillus</taxon>
    </lineage>
</organism>
<dbReference type="InterPro" id="IPR013570">
    <property type="entry name" value="Tscrpt_reg_YsiA_C"/>
</dbReference>
<sequence length="209" mass="24296">MSKKMTSRQLKALETKKAIYESALKLFKEKGFDNVLIEDVTSSAGTSKGSFYTYFKSKDEVFIEYYKNIDDLYEKSHMNVKNNPSPHEKLVYVLTEGIKYLETLGTEILTIVLLNQLSQKEKIPFVVNENRTINRIVKEIIEEGQECNMFRRDLNSNELTFLVLQYYKGIFLDWCLLKGEFNFKSVGEKGLRCLINGMTVSKELEVEHN</sequence>
<dbReference type="PANTHER" id="PTHR43479:SF11">
    <property type="entry name" value="ACREF_ENVCD OPERON REPRESSOR-RELATED"/>
    <property type="match status" value="1"/>
</dbReference>
<dbReference type="EMBL" id="AJLS01000003">
    <property type="protein sequence ID" value="EKN71682.1"/>
    <property type="molecule type" value="Genomic_DNA"/>
</dbReference>
<dbReference type="Pfam" id="PF08359">
    <property type="entry name" value="TetR_C_4"/>
    <property type="match status" value="1"/>
</dbReference>
<dbReference type="eggNOG" id="COG1309">
    <property type="taxonomic scope" value="Bacteria"/>
</dbReference>
<comment type="caution">
    <text evidence="5">The sequence shown here is derived from an EMBL/GenBank/DDBJ whole genome shotgun (WGS) entry which is preliminary data.</text>
</comment>
<dbReference type="RefSeq" id="WP_007083186.1">
    <property type="nucleotide sequence ID" value="NZ_AJLS01000003.1"/>
</dbReference>
<dbReference type="PRINTS" id="PR00455">
    <property type="entry name" value="HTHTETR"/>
</dbReference>
<dbReference type="STRING" id="1117379.BABA_00715"/>
<dbReference type="AlphaFoldDB" id="K6DGI6"/>
<dbReference type="OrthoDB" id="9814200at2"/>
<dbReference type="SUPFAM" id="SSF46689">
    <property type="entry name" value="Homeodomain-like"/>
    <property type="match status" value="1"/>
</dbReference>
<dbReference type="InterPro" id="IPR009057">
    <property type="entry name" value="Homeodomain-like_sf"/>
</dbReference>
<evidence type="ECO:0000259" key="4">
    <source>
        <dbReference type="PROSITE" id="PS50977"/>
    </source>
</evidence>
<evidence type="ECO:0000256" key="2">
    <source>
        <dbReference type="ARBA" id="ARBA00023125"/>
    </source>
</evidence>
<dbReference type="InterPro" id="IPR001647">
    <property type="entry name" value="HTH_TetR"/>
</dbReference>
<evidence type="ECO:0000313" key="5">
    <source>
        <dbReference type="EMBL" id="EKN71682.1"/>
    </source>
</evidence>
<dbReference type="Pfam" id="PF00440">
    <property type="entry name" value="TetR_N"/>
    <property type="match status" value="1"/>
</dbReference>
<gene>
    <name evidence="5" type="ORF">BABA_00715</name>
</gene>
<evidence type="ECO:0000256" key="1">
    <source>
        <dbReference type="ARBA" id="ARBA00022491"/>
    </source>
</evidence>
<dbReference type="PANTHER" id="PTHR43479">
    <property type="entry name" value="ACREF/ENVCD OPERON REPRESSOR-RELATED"/>
    <property type="match status" value="1"/>
</dbReference>
<accession>K6DGI6</accession>
<dbReference type="PATRIC" id="fig|1117379.3.peg.148"/>
<feature type="domain" description="HTH tetR-type" evidence="4">
    <location>
        <begin position="13"/>
        <end position="73"/>
    </location>
</feature>
<feature type="DNA-binding region" description="H-T-H motif" evidence="3">
    <location>
        <begin position="36"/>
        <end position="55"/>
    </location>
</feature>
<protein>
    <submittedName>
        <fullName evidence="5">TetR/AcrR family transcriptional regulator</fullName>
    </submittedName>
</protein>
<dbReference type="PROSITE" id="PS50977">
    <property type="entry name" value="HTH_TETR_2"/>
    <property type="match status" value="1"/>
</dbReference>
<evidence type="ECO:0000313" key="6">
    <source>
        <dbReference type="Proteomes" id="UP000006316"/>
    </source>
</evidence>
<dbReference type="GO" id="GO:0003677">
    <property type="term" value="F:DNA binding"/>
    <property type="evidence" value="ECO:0007669"/>
    <property type="project" value="UniProtKB-UniRule"/>
</dbReference>
<keyword evidence="2 3" id="KW-0238">DNA-binding</keyword>
<reference evidence="5 6" key="1">
    <citation type="journal article" date="2012" name="Front. Microbiol.">
        <title>Redundancy and modularity in membrane-associated dissimilatory nitrate reduction in Bacillus.</title>
        <authorList>
            <person name="Heylen K."/>
            <person name="Keltjens J."/>
        </authorList>
    </citation>
    <scope>NUCLEOTIDE SEQUENCE [LARGE SCALE GENOMIC DNA]</scope>
    <source>
        <strain evidence="6">LMG 21833T</strain>
    </source>
</reference>
<proteinExistence type="predicted"/>
<dbReference type="SUPFAM" id="SSF48498">
    <property type="entry name" value="Tetracyclin repressor-like, C-terminal domain"/>
    <property type="match status" value="1"/>
</dbReference>
<name>K6DGI6_9BACI</name>
<keyword evidence="1" id="KW-0678">Repressor</keyword>
<evidence type="ECO:0000256" key="3">
    <source>
        <dbReference type="PROSITE-ProRule" id="PRU00335"/>
    </source>
</evidence>
<dbReference type="Gene3D" id="1.10.357.10">
    <property type="entry name" value="Tetracycline Repressor, domain 2"/>
    <property type="match status" value="1"/>
</dbReference>